<comment type="similarity">
    <text evidence="1">Belongs to the ABC transporter superfamily. ABCD family. Peroxisomal fatty acyl CoA transporter (TC 3.A.1.203) subfamily.</text>
</comment>
<keyword evidence="3 8" id="KW-0812">Transmembrane</keyword>
<evidence type="ECO:0000256" key="7">
    <source>
        <dbReference type="ARBA" id="ARBA00023136"/>
    </source>
</evidence>
<dbReference type="InterPro" id="IPR027417">
    <property type="entry name" value="P-loop_NTPase"/>
</dbReference>
<dbReference type="AlphaFoldDB" id="A0A4S4N2H7"/>
<gene>
    <name evidence="10" type="ORF">EUX98_g1608</name>
</gene>
<feature type="transmembrane region" description="Helical" evidence="8">
    <location>
        <begin position="142"/>
        <end position="161"/>
    </location>
</feature>
<feature type="transmembrane region" description="Helical" evidence="8">
    <location>
        <begin position="59"/>
        <end position="81"/>
    </location>
</feature>
<evidence type="ECO:0000256" key="8">
    <source>
        <dbReference type="SAM" id="Phobius"/>
    </source>
</evidence>
<evidence type="ECO:0000256" key="2">
    <source>
        <dbReference type="ARBA" id="ARBA00022448"/>
    </source>
</evidence>
<dbReference type="GO" id="GO:0005524">
    <property type="term" value="F:ATP binding"/>
    <property type="evidence" value="ECO:0007669"/>
    <property type="project" value="UniProtKB-KW"/>
</dbReference>
<dbReference type="SMART" id="SM00382">
    <property type="entry name" value="AAA"/>
    <property type="match status" value="1"/>
</dbReference>
<reference evidence="10 11" key="1">
    <citation type="submission" date="2019-02" db="EMBL/GenBank/DDBJ databases">
        <title>Genome sequencing of the rare red list fungi Antrodiella citrinella (Flaviporus citrinellus).</title>
        <authorList>
            <person name="Buettner E."/>
            <person name="Kellner H."/>
        </authorList>
    </citation>
    <scope>NUCLEOTIDE SEQUENCE [LARGE SCALE GENOMIC DNA]</scope>
    <source>
        <strain evidence="10 11">DSM 108506</strain>
    </source>
</reference>
<dbReference type="EMBL" id="SGPM01000019">
    <property type="protein sequence ID" value="THH32565.1"/>
    <property type="molecule type" value="Genomic_DNA"/>
</dbReference>
<evidence type="ECO:0000313" key="10">
    <source>
        <dbReference type="EMBL" id="THH32565.1"/>
    </source>
</evidence>
<dbReference type="GO" id="GO:0005324">
    <property type="term" value="F:long-chain fatty acid transmembrane transporter activity"/>
    <property type="evidence" value="ECO:0007669"/>
    <property type="project" value="TreeGrafter"/>
</dbReference>
<keyword evidence="4" id="KW-0547">Nucleotide-binding</keyword>
<keyword evidence="6 8" id="KW-1133">Transmembrane helix</keyword>
<organism evidence="10 11">
    <name type="scientific">Antrodiella citrinella</name>
    <dbReference type="NCBI Taxonomy" id="2447956"/>
    <lineage>
        <taxon>Eukaryota</taxon>
        <taxon>Fungi</taxon>
        <taxon>Dikarya</taxon>
        <taxon>Basidiomycota</taxon>
        <taxon>Agaricomycotina</taxon>
        <taxon>Agaricomycetes</taxon>
        <taxon>Polyporales</taxon>
        <taxon>Steccherinaceae</taxon>
        <taxon>Antrodiella</taxon>
    </lineage>
</organism>
<dbReference type="InterPro" id="IPR003439">
    <property type="entry name" value="ABC_transporter-like_ATP-bd"/>
</dbReference>
<feature type="transmembrane region" description="Helical" evidence="8">
    <location>
        <begin position="205"/>
        <end position="226"/>
    </location>
</feature>
<comment type="caution">
    <text evidence="10">The sequence shown here is derived from an EMBL/GenBank/DDBJ whole genome shotgun (WGS) entry which is preliminary data.</text>
</comment>
<feature type="transmembrane region" description="Helical" evidence="8">
    <location>
        <begin position="232"/>
        <end position="257"/>
    </location>
</feature>
<sequence length="1004" mass="112239">MITIRSPVYQNTDVVAFFCSLLVANILQSAGTAMSAKWAVDRATEAGGYCRLQGGLKQAGNVGIAVWTFALSTHIFTLLFLRWKHSRLGSYLTLGTGWFFVVFIVSIGPLALQDDRGSYLAPTGLWCWISNEYPKEQLWMEYFFEFLSAGLSLIIYTIILLRVRGNLYKAKGVWFLRFVPRGESWQLAIQRDVIDASMVRIAARIVWFPIAYTVLLLPIAICRLLASYHVSIPYWVTIITDVFFNLQGLVNILLLLLTRRYIPDLSSMPDLTNPRHSVDMSTSARFGITPFILPPKSPKSPEEPSEDLESGLSSALSNKTLQVMASVVLARAAQSRRPLLVALAVVLLLRSRLLHLPKDVVRNLSSAAYGKKLSQEELSQVLQQVYVDGPDGTKTLLVPYRDRVSEVSIKPYTPSELASDAKNFTPVPPTYRPNLDKTFLRQLRAILRITFPSWHSKETLLLILHSFFLVARTVLSVGVARLDGRIVRDLVSADGKGFLKGLGLWFLLAIPSTYTNTMIHHLQAKLSLRLRTRLSRYTNDLYLSSAPDLRYYRVGHEGGLDGVDQYITADVSAFCEAVAGIYGNVMKPSLDLVLFTTQLSRTLGVRGTLLLFLNYYVTAKILRAVTPAFGRLAAVEARLEGEYRAGMARVGRESEEVAFYNGGPRERDILWRAYLRLIKHINSIYKIRIAYEWTEDYVIKYLWSAAGYALIAVPVLLTRRRNVGIQTGENVRPNDEVANRTETYISSRRLLLSLADAGGRVMYAQKDLLELAGLTTRLYSLLSTLHNLPSLPKPIPSSDSVELSHVDVAIPSITSTPTVLVKDLSLSLQQGEHLMITGSNGVGKTAVARLELEEILAASNLAYLPSREGGWYTRKEWRDVLSGGEKQRMGLARVFYHKPKFAILDECTSAVSSDVEGRMYEHAKSLGVTLITISLRPSLMKYHNQLLTINGDGLGSWSLTKIGTAEERMGLDREIIALEKKLQEVAGWEKRVHELTKALSVQEA</sequence>
<dbReference type="GO" id="GO:0006635">
    <property type="term" value="P:fatty acid beta-oxidation"/>
    <property type="evidence" value="ECO:0007669"/>
    <property type="project" value="TreeGrafter"/>
</dbReference>
<keyword evidence="7 8" id="KW-0472">Membrane</keyword>
<dbReference type="GO" id="GO:0140359">
    <property type="term" value="F:ABC-type transporter activity"/>
    <property type="evidence" value="ECO:0007669"/>
    <property type="project" value="InterPro"/>
</dbReference>
<feature type="domain" description="AAA+ ATPase" evidence="9">
    <location>
        <begin position="830"/>
        <end position="982"/>
    </location>
</feature>
<dbReference type="Proteomes" id="UP000308730">
    <property type="component" value="Unassembled WGS sequence"/>
</dbReference>
<evidence type="ECO:0000256" key="5">
    <source>
        <dbReference type="ARBA" id="ARBA00022840"/>
    </source>
</evidence>
<proteinExistence type="inferred from homology"/>
<dbReference type="PANTHER" id="PTHR11384">
    <property type="entry name" value="ATP-BINDING CASSETTE, SUB-FAMILY D MEMBER"/>
    <property type="match status" value="1"/>
</dbReference>
<dbReference type="GO" id="GO:0007031">
    <property type="term" value="P:peroxisome organization"/>
    <property type="evidence" value="ECO:0007669"/>
    <property type="project" value="TreeGrafter"/>
</dbReference>
<keyword evidence="2" id="KW-0813">Transport</keyword>
<dbReference type="SUPFAM" id="SSF52540">
    <property type="entry name" value="P-loop containing nucleoside triphosphate hydrolases"/>
    <property type="match status" value="1"/>
</dbReference>
<dbReference type="Pfam" id="PF06472">
    <property type="entry name" value="ABC_membrane_2"/>
    <property type="match status" value="1"/>
</dbReference>
<name>A0A4S4N2H7_9APHY</name>
<dbReference type="Gene3D" id="1.20.1070.10">
    <property type="entry name" value="Rhodopsin 7-helix transmembrane proteins"/>
    <property type="match status" value="1"/>
</dbReference>
<dbReference type="GO" id="GO:0042760">
    <property type="term" value="P:very long-chain fatty acid catabolic process"/>
    <property type="evidence" value="ECO:0007669"/>
    <property type="project" value="TreeGrafter"/>
</dbReference>
<keyword evidence="11" id="KW-1185">Reference proteome</keyword>
<evidence type="ECO:0000313" key="11">
    <source>
        <dbReference type="Proteomes" id="UP000308730"/>
    </source>
</evidence>
<dbReference type="Gene3D" id="3.40.50.300">
    <property type="entry name" value="P-loop containing nucleotide triphosphate hydrolases"/>
    <property type="match status" value="2"/>
</dbReference>
<accession>A0A4S4N2H7</accession>
<evidence type="ECO:0000256" key="6">
    <source>
        <dbReference type="ARBA" id="ARBA00022989"/>
    </source>
</evidence>
<evidence type="ECO:0000256" key="3">
    <source>
        <dbReference type="ARBA" id="ARBA00022692"/>
    </source>
</evidence>
<dbReference type="InterPro" id="IPR017871">
    <property type="entry name" value="ABC_transporter-like_CS"/>
</dbReference>
<dbReference type="GO" id="GO:0016887">
    <property type="term" value="F:ATP hydrolysis activity"/>
    <property type="evidence" value="ECO:0007669"/>
    <property type="project" value="InterPro"/>
</dbReference>
<feature type="transmembrane region" description="Helical" evidence="8">
    <location>
        <begin position="88"/>
        <end position="112"/>
    </location>
</feature>
<dbReference type="InterPro" id="IPR011527">
    <property type="entry name" value="ABC1_TM_dom"/>
</dbReference>
<dbReference type="Pfam" id="PF00005">
    <property type="entry name" value="ABC_tran"/>
    <property type="match status" value="1"/>
</dbReference>
<evidence type="ECO:0000256" key="1">
    <source>
        <dbReference type="ARBA" id="ARBA00008575"/>
    </source>
</evidence>
<dbReference type="InterPro" id="IPR050835">
    <property type="entry name" value="ABC_transporter_sub-D"/>
</dbReference>
<evidence type="ECO:0000256" key="4">
    <source>
        <dbReference type="ARBA" id="ARBA00022741"/>
    </source>
</evidence>
<dbReference type="PANTHER" id="PTHR11384:SF67">
    <property type="entry name" value="ATP-BINDING CASSETTE SUB-FAMILY D MEMBER 1"/>
    <property type="match status" value="1"/>
</dbReference>
<keyword evidence="5" id="KW-0067">ATP-binding</keyword>
<feature type="transmembrane region" description="Helical" evidence="8">
    <location>
        <begin position="502"/>
        <end position="522"/>
    </location>
</feature>
<dbReference type="GO" id="GO:0005778">
    <property type="term" value="C:peroxisomal membrane"/>
    <property type="evidence" value="ECO:0007669"/>
    <property type="project" value="TreeGrafter"/>
</dbReference>
<evidence type="ECO:0000259" key="9">
    <source>
        <dbReference type="SMART" id="SM00382"/>
    </source>
</evidence>
<protein>
    <recommendedName>
        <fullName evidence="9">AAA+ ATPase domain-containing protein</fullName>
    </recommendedName>
</protein>
<dbReference type="GO" id="GO:0015910">
    <property type="term" value="P:long-chain fatty acid import into peroxisome"/>
    <property type="evidence" value="ECO:0007669"/>
    <property type="project" value="TreeGrafter"/>
</dbReference>
<dbReference type="PROSITE" id="PS00211">
    <property type="entry name" value="ABC_TRANSPORTER_1"/>
    <property type="match status" value="1"/>
</dbReference>
<dbReference type="InterPro" id="IPR003593">
    <property type="entry name" value="AAA+_ATPase"/>
</dbReference>
<dbReference type="OrthoDB" id="422637at2759"/>